<protein>
    <submittedName>
        <fullName evidence="3">Uncharacterized protein</fullName>
    </submittedName>
</protein>
<dbReference type="PROSITE" id="PS51257">
    <property type="entry name" value="PROKAR_LIPOPROTEIN"/>
    <property type="match status" value="1"/>
</dbReference>
<evidence type="ECO:0000256" key="1">
    <source>
        <dbReference type="SAM" id="MobiDB-lite"/>
    </source>
</evidence>
<proteinExistence type="predicted"/>
<dbReference type="AlphaFoldDB" id="A0AAU7LVI5"/>
<sequence length="256" mass="27469">MNTQKIPHLPGLISLAALAALLSACAPLPPAPGPGQGPPMLRPVGRITSIEGSNAFVDRGNHGAGQPAQLGQALLAGDRFYTGPGTRMKIDFSNGGYLEIDENTDPSLFQDLGCLVVSLFRSGRIFVDKSDACVESLGTKSQQFSKVVYAVMPAGPHLQITVVEGEARTLLPVVATVPAGWRIDVNSRGVLADGRAYRVSDEAIRQSIGWTLYYRNRSRSTPTPEFPIFRLPFPRAVPPPQYPAPGRRSPESGVIR</sequence>
<dbReference type="EMBL" id="CP157675">
    <property type="protein sequence ID" value="XBP71669.1"/>
    <property type="molecule type" value="Genomic_DNA"/>
</dbReference>
<accession>A0AAU7LVI5</accession>
<evidence type="ECO:0000313" key="3">
    <source>
        <dbReference type="EMBL" id="XBP71669.1"/>
    </source>
</evidence>
<dbReference type="RefSeq" id="WP_349281029.1">
    <property type="nucleotide sequence ID" value="NZ_CBCSCU010000023.1"/>
</dbReference>
<evidence type="ECO:0000256" key="2">
    <source>
        <dbReference type="SAM" id="SignalP"/>
    </source>
</evidence>
<reference evidence="3" key="1">
    <citation type="submission" date="2024-05" db="EMBL/GenBank/DDBJ databases">
        <authorList>
            <person name="Bunk B."/>
            <person name="Swiderski J."/>
            <person name="Sproer C."/>
            <person name="Thiel V."/>
        </authorList>
    </citation>
    <scope>NUCLEOTIDE SEQUENCE</scope>
    <source>
        <strain evidence="3">DSM 17735</strain>
    </source>
</reference>
<keyword evidence="2" id="KW-0732">Signal</keyword>
<feature type="chain" id="PRO_5043627403" evidence="2">
    <location>
        <begin position="20"/>
        <end position="256"/>
    </location>
</feature>
<gene>
    <name evidence="3" type="ORF">ABLV49_07700</name>
</gene>
<organism evidence="3">
    <name type="scientific">Polaromonas hydrogenivorans</name>
    <dbReference type="NCBI Taxonomy" id="335476"/>
    <lineage>
        <taxon>Bacteria</taxon>
        <taxon>Pseudomonadati</taxon>
        <taxon>Pseudomonadota</taxon>
        <taxon>Betaproteobacteria</taxon>
        <taxon>Burkholderiales</taxon>
        <taxon>Comamonadaceae</taxon>
        <taxon>Polaromonas</taxon>
    </lineage>
</organism>
<name>A0AAU7LVI5_9BURK</name>
<feature type="signal peptide" evidence="2">
    <location>
        <begin position="1"/>
        <end position="19"/>
    </location>
</feature>
<feature type="region of interest" description="Disordered" evidence="1">
    <location>
        <begin position="237"/>
        <end position="256"/>
    </location>
</feature>